<keyword evidence="2" id="KW-1003">Cell membrane</keyword>
<keyword evidence="5" id="KW-0552">Olfaction</keyword>
<dbReference type="GO" id="GO:0007165">
    <property type="term" value="P:signal transduction"/>
    <property type="evidence" value="ECO:0007669"/>
    <property type="project" value="UniProtKB-KW"/>
</dbReference>
<dbReference type="RefSeq" id="XP_011305452.1">
    <property type="nucleotide sequence ID" value="XM_011307150.1"/>
</dbReference>
<keyword evidence="7 10" id="KW-0472">Membrane</keyword>
<protein>
    <submittedName>
        <fullName evidence="12">Uncharacterized protein</fullName>
    </submittedName>
</protein>
<feature type="transmembrane region" description="Helical" evidence="10">
    <location>
        <begin position="82"/>
        <end position="106"/>
    </location>
</feature>
<dbReference type="OrthoDB" id="6597368at2759"/>
<keyword evidence="3" id="KW-0716">Sensory transduction</keyword>
<keyword evidence="6 10" id="KW-1133">Transmembrane helix</keyword>
<keyword evidence="9" id="KW-0807">Transducer</keyword>
<dbReference type="GO" id="GO:0005549">
    <property type="term" value="F:odorant binding"/>
    <property type="evidence" value="ECO:0007669"/>
    <property type="project" value="InterPro"/>
</dbReference>
<dbReference type="KEGG" id="fas:105267953"/>
<evidence type="ECO:0000256" key="4">
    <source>
        <dbReference type="ARBA" id="ARBA00022692"/>
    </source>
</evidence>
<dbReference type="Pfam" id="PF02949">
    <property type="entry name" value="7tm_6"/>
    <property type="match status" value="1"/>
</dbReference>
<feature type="transmembrane region" description="Helical" evidence="10">
    <location>
        <begin position="118"/>
        <end position="136"/>
    </location>
</feature>
<evidence type="ECO:0000313" key="11">
    <source>
        <dbReference type="Proteomes" id="UP000694866"/>
    </source>
</evidence>
<dbReference type="Proteomes" id="UP000694866">
    <property type="component" value="Unplaced"/>
</dbReference>
<evidence type="ECO:0000313" key="12">
    <source>
        <dbReference type="RefSeq" id="XP_011305452.1"/>
    </source>
</evidence>
<organism evidence="11 12">
    <name type="scientific">Fopius arisanus</name>
    <dbReference type="NCBI Taxonomy" id="64838"/>
    <lineage>
        <taxon>Eukaryota</taxon>
        <taxon>Metazoa</taxon>
        <taxon>Ecdysozoa</taxon>
        <taxon>Arthropoda</taxon>
        <taxon>Hexapoda</taxon>
        <taxon>Insecta</taxon>
        <taxon>Pterygota</taxon>
        <taxon>Neoptera</taxon>
        <taxon>Endopterygota</taxon>
        <taxon>Hymenoptera</taxon>
        <taxon>Apocrita</taxon>
        <taxon>Ichneumonoidea</taxon>
        <taxon>Braconidae</taxon>
        <taxon>Opiinae</taxon>
        <taxon>Fopius</taxon>
    </lineage>
</organism>
<evidence type="ECO:0000256" key="7">
    <source>
        <dbReference type="ARBA" id="ARBA00023136"/>
    </source>
</evidence>
<proteinExistence type="predicted"/>
<evidence type="ECO:0000256" key="9">
    <source>
        <dbReference type="ARBA" id="ARBA00023224"/>
    </source>
</evidence>
<evidence type="ECO:0000256" key="6">
    <source>
        <dbReference type="ARBA" id="ARBA00022989"/>
    </source>
</evidence>
<keyword evidence="8" id="KW-0675">Receptor</keyword>
<name>A0A9R1TA84_9HYME</name>
<dbReference type="GeneID" id="105267953"/>
<accession>A0A9R1TA84</accession>
<dbReference type="PANTHER" id="PTHR21137">
    <property type="entry name" value="ODORANT RECEPTOR"/>
    <property type="match status" value="1"/>
</dbReference>
<keyword evidence="4 10" id="KW-0812">Transmembrane</keyword>
<evidence type="ECO:0000256" key="10">
    <source>
        <dbReference type="SAM" id="Phobius"/>
    </source>
</evidence>
<evidence type="ECO:0000256" key="8">
    <source>
        <dbReference type="ARBA" id="ARBA00023170"/>
    </source>
</evidence>
<dbReference type="PANTHER" id="PTHR21137:SF35">
    <property type="entry name" value="ODORANT RECEPTOR 19A-RELATED"/>
    <property type="match status" value="1"/>
</dbReference>
<reference evidence="12" key="1">
    <citation type="submission" date="2025-08" db="UniProtKB">
        <authorList>
            <consortium name="RefSeq"/>
        </authorList>
    </citation>
    <scope>IDENTIFICATION</scope>
    <source>
        <strain evidence="12">USDA-PBARC FA_bdor</strain>
        <tissue evidence="12">Whole organism</tissue>
    </source>
</reference>
<gene>
    <name evidence="12" type="primary">LOC105267953</name>
</gene>
<dbReference type="InterPro" id="IPR004117">
    <property type="entry name" value="7tm6_olfct_rcpt"/>
</dbReference>
<evidence type="ECO:0000256" key="3">
    <source>
        <dbReference type="ARBA" id="ARBA00022606"/>
    </source>
</evidence>
<comment type="subcellular location">
    <subcellularLocation>
        <location evidence="1">Cell membrane</location>
        <topology evidence="1">Multi-pass membrane protein</topology>
    </subcellularLocation>
</comment>
<dbReference type="AlphaFoldDB" id="A0A9R1TA84"/>
<keyword evidence="11" id="KW-1185">Reference proteome</keyword>
<evidence type="ECO:0000256" key="2">
    <source>
        <dbReference type="ARBA" id="ARBA00022475"/>
    </source>
</evidence>
<dbReference type="GO" id="GO:0005886">
    <property type="term" value="C:plasma membrane"/>
    <property type="evidence" value="ECO:0007669"/>
    <property type="project" value="TreeGrafter"/>
</dbReference>
<evidence type="ECO:0000256" key="1">
    <source>
        <dbReference type="ARBA" id="ARBA00004651"/>
    </source>
</evidence>
<dbReference type="GO" id="GO:0004984">
    <property type="term" value="F:olfactory receptor activity"/>
    <property type="evidence" value="ECO:0007669"/>
    <property type="project" value="InterPro"/>
</dbReference>
<evidence type="ECO:0000256" key="5">
    <source>
        <dbReference type="ARBA" id="ARBA00022725"/>
    </source>
</evidence>
<sequence length="148" mass="17454">MWLTAVFNTTYNVLFFEMMMRVVTQVKILKNRFRVMMATLLKRNRTKKRFIDGNLLMEHELFRNCVQYHIAIRRMARDINSVFSTIILIQYLITSLILCSTVYLMSEITVFSGDFLNLGLYFLAIFLQITMLCCAGHRTCLEVIRSDN</sequence>